<name>A0ABS9Z8I9_9HYPH</name>
<evidence type="ECO:0000313" key="4">
    <source>
        <dbReference type="Proteomes" id="UP001139104"/>
    </source>
</evidence>
<dbReference type="RefSeq" id="WP_243067622.1">
    <property type="nucleotide sequence ID" value="NZ_JAIVFK010000027.1"/>
</dbReference>
<feature type="signal peptide" evidence="2">
    <location>
        <begin position="1"/>
        <end position="22"/>
    </location>
</feature>
<feature type="chain" id="PRO_5045247962" description="Secreted protein" evidence="2">
    <location>
        <begin position="23"/>
        <end position="89"/>
    </location>
</feature>
<feature type="region of interest" description="Disordered" evidence="1">
    <location>
        <begin position="23"/>
        <end position="89"/>
    </location>
</feature>
<keyword evidence="4" id="KW-1185">Reference proteome</keyword>
<dbReference type="EMBL" id="JAIVFP010000001">
    <property type="protein sequence ID" value="MCI4683685.1"/>
    <property type="molecule type" value="Genomic_DNA"/>
</dbReference>
<protein>
    <recommendedName>
        <fullName evidence="5">Secreted protein</fullName>
    </recommendedName>
</protein>
<keyword evidence="2" id="KW-0732">Signal</keyword>
<evidence type="ECO:0000256" key="1">
    <source>
        <dbReference type="SAM" id="MobiDB-lite"/>
    </source>
</evidence>
<organism evidence="3 4">
    <name type="scientific">Candidatus Rhodoblastus alkanivorans</name>
    <dbReference type="NCBI Taxonomy" id="2954117"/>
    <lineage>
        <taxon>Bacteria</taxon>
        <taxon>Pseudomonadati</taxon>
        <taxon>Pseudomonadota</taxon>
        <taxon>Alphaproteobacteria</taxon>
        <taxon>Hyphomicrobiales</taxon>
        <taxon>Rhodoblastaceae</taxon>
        <taxon>Rhodoblastus</taxon>
    </lineage>
</organism>
<evidence type="ECO:0008006" key="5">
    <source>
        <dbReference type="Google" id="ProtNLM"/>
    </source>
</evidence>
<comment type="caution">
    <text evidence="3">The sequence shown here is derived from an EMBL/GenBank/DDBJ whole genome shotgun (WGS) entry which is preliminary data.</text>
</comment>
<gene>
    <name evidence="3" type="ORF">K2U94_13055</name>
</gene>
<accession>A0ABS9Z8I9</accession>
<evidence type="ECO:0000313" key="3">
    <source>
        <dbReference type="EMBL" id="MCI4683685.1"/>
    </source>
</evidence>
<evidence type="ECO:0000256" key="2">
    <source>
        <dbReference type="SAM" id="SignalP"/>
    </source>
</evidence>
<proteinExistence type="predicted"/>
<reference evidence="3" key="1">
    <citation type="journal article" date="2022" name="ISME J.">
        <title>Identification of active gaseous-alkane degraders at natural gas seeps.</title>
        <authorList>
            <person name="Farhan Ul Haque M."/>
            <person name="Hernandez M."/>
            <person name="Crombie A.T."/>
            <person name="Murrell J.C."/>
        </authorList>
    </citation>
    <scope>NUCLEOTIDE SEQUENCE</scope>
    <source>
        <strain evidence="3">PC2</strain>
    </source>
</reference>
<sequence>MRKTIEIAVALGFILAASATLAAEGGSTRHRHHRPAHADVRTQHTVQPQPEESLIPSLTPYARSGEGNNNGLSRDPDDCATGCIGGNAD</sequence>
<dbReference type="Proteomes" id="UP001139104">
    <property type="component" value="Unassembled WGS sequence"/>
</dbReference>